<dbReference type="EMBL" id="CYZV01000015">
    <property type="protein sequence ID" value="CUO16384.1"/>
    <property type="molecule type" value="Genomic_DNA"/>
</dbReference>
<organism evidence="1 2">
    <name type="scientific">Clostridium disporicum</name>
    <dbReference type="NCBI Taxonomy" id="84024"/>
    <lineage>
        <taxon>Bacteria</taxon>
        <taxon>Bacillati</taxon>
        <taxon>Bacillota</taxon>
        <taxon>Clostridia</taxon>
        <taxon>Eubacteriales</taxon>
        <taxon>Clostridiaceae</taxon>
        <taxon>Clostridium</taxon>
    </lineage>
</organism>
<accession>A0A174CTA4</accession>
<reference evidence="1 2" key="1">
    <citation type="submission" date="2015-09" db="EMBL/GenBank/DDBJ databases">
        <authorList>
            <consortium name="Pathogen Informatics"/>
        </authorList>
    </citation>
    <scope>NUCLEOTIDE SEQUENCE [LARGE SCALE GENOMIC DNA]</scope>
    <source>
        <strain evidence="1 2">2789STDY5834855</strain>
    </source>
</reference>
<dbReference type="Proteomes" id="UP000095558">
    <property type="component" value="Unassembled WGS sequence"/>
</dbReference>
<dbReference type="OrthoDB" id="2521404at2"/>
<dbReference type="Pfam" id="PF01976">
    <property type="entry name" value="DUF116"/>
    <property type="match status" value="1"/>
</dbReference>
<dbReference type="RefSeq" id="WP_052330596.1">
    <property type="nucleotide sequence ID" value="NZ_CYYT01000009.1"/>
</dbReference>
<proteinExistence type="predicted"/>
<evidence type="ECO:0000313" key="2">
    <source>
        <dbReference type="Proteomes" id="UP000095558"/>
    </source>
</evidence>
<protein>
    <submittedName>
        <fullName evidence="1">Protein of uncharacterized function DUF116</fullName>
    </submittedName>
</protein>
<dbReference type="PANTHER" id="PTHR43801">
    <property type="entry name" value="NUCLEOTIDE-BINDING PROTEIN-RELATED"/>
    <property type="match status" value="1"/>
</dbReference>
<dbReference type="AlphaFoldDB" id="A0A174CTA4"/>
<evidence type="ECO:0000313" key="1">
    <source>
        <dbReference type="EMBL" id="CUO16384.1"/>
    </source>
</evidence>
<dbReference type="GeneID" id="83013550"/>
<gene>
    <name evidence="1" type="ORF">ERS852470_01604</name>
</gene>
<sequence length="377" mass="44276">MDILTYNLKGKSVNSNAYYEKLKAVSNRIKNLLFDYGKIQIEEFMIYVVKNNIEDLRTKDEYAIEFLMIGAMLKDYRKYIKKINKGTLRLFKIFNKLREGKSLNRNIDKIRGYLISNILMKEVSENDNYDINILINWMEASGDFKEEVYRMKVWGDFLKVKDEEYKRKFFKQSLSIAESMCNICDGTIGLYIKQLDIFLKKAKNKYKNREDLIYCTKGKVQYYFNMVSSQIMNEVYSEQFLQCKDKKIFAPGCMRQVKSKCKAVEGEYGLRCKRCSANCNINKLNNLMENRYIDVCIIPHETIINKIDVKDKNKIGIIGIACIPNLMSGGWKALRLGFIPQCVLLDYSGCSKHWLDKEKMTEINELYLEKEILGKKH</sequence>
<dbReference type="InterPro" id="IPR002829">
    <property type="entry name" value="DUF116"/>
</dbReference>
<name>A0A174CTA4_9CLOT</name>
<dbReference type="PANTHER" id="PTHR43801:SF1">
    <property type="entry name" value="POLYPRENYL SYNTHETASE"/>
    <property type="match status" value="1"/>
</dbReference>